<dbReference type="SFLD" id="SFLDS00019">
    <property type="entry name" value="Glutathione_Transferase_(cytos"/>
    <property type="match status" value="1"/>
</dbReference>
<dbReference type="Pfam" id="PF00043">
    <property type="entry name" value="GST_C"/>
    <property type="match status" value="1"/>
</dbReference>
<dbReference type="PROSITE" id="PS50405">
    <property type="entry name" value="GST_CTER"/>
    <property type="match status" value="1"/>
</dbReference>
<dbReference type="SFLD" id="SFLDG00358">
    <property type="entry name" value="Main_(cytGST)"/>
    <property type="match status" value="1"/>
</dbReference>
<dbReference type="CDD" id="cd03048">
    <property type="entry name" value="GST_N_Ure2p_like"/>
    <property type="match status" value="1"/>
</dbReference>
<comment type="similarity">
    <text evidence="1 2">Belongs to the GST superfamily.</text>
</comment>
<evidence type="ECO:0000313" key="6">
    <source>
        <dbReference type="Proteomes" id="UP001206595"/>
    </source>
</evidence>
<dbReference type="RefSeq" id="XP_051444737.1">
    <property type="nucleotide sequence ID" value="XM_051589061.1"/>
</dbReference>
<dbReference type="InterPro" id="IPR004045">
    <property type="entry name" value="Glutathione_S-Trfase_N"/>
</dbReference>
<feature type="domain" description="GST C-terminal" evidence="4">
    <location>
        <begin position="94"/>
        <end position="222"/>
    </location>
</feature>
<evidence type="ECO:0000313" key="5">
    <source>
        <dbReference type="EMBL" id="KAI8579733.1"/>
    </source>
</evidence>
<dbReference type="Gene3D" id="3.40.30.10">
    <property type="entry name" value="Glutaredoxin"/>
    <property type="match status" value="1"/>
</dbReference>
<protein>
    <recommendedName>
        <fullName evidence="7">Glutathione S-transferase</fullName>
    </recommendedName>
</protein>
<dbReference type="AlphaFoldDB" id="A0AAD5E969"/>
<dbReference type="InterPro" id="IPR040079">
    <property type="entry name" value="Glutathione_S-Trfase"/>
</dbReference>
<dbReference type="SUPFAM" id="SSF47616">
    <property type="entry name" value="GST C-terminal domain-like"/>
    <property type="match status" value="1"/>
</dbReference>
<dbReference type="PANTHER" id="PTHR44051">
    <property type="entry name" value="GLUTATHIONE S-TRANSFERASE-RELATED"/>
    <property type="match status" value="1"/>
</dbReference>
<dbReference type="EMBL" id="MU620918">
    <property type="protein sequence ID" value="KAI8579733.1"/>
    <property type="molecule type" value="Genomic_DNA"/>
</dbReference>
<feature type="domain" description="GST N-terminal" evidence="3">
    <location>
        <begin position="4"/>
        <end position="88"/>
    </location>
</feature>
<sequence length="225" mass="25736">MAQKHPITLYTAGTPNGWKASVTLEELGIPYNLESIDIMKNTQKEPWFIKINPNGRIPAIVDHSKNDFAVFESGAIMEYVCDNYDSQHRLLPQEPLARSRVIQFLMFQMGGVGPMQGQANHFNVYAPEKIPYAQKRYLDETKRLYGVLEIALDGQEYLANNQYSIADIANYCWVKCSPYLGINLKEFPRVKEWVERIDARQAVQKGIRVPNDSGVKRLEEALNKL</sequence>
<proteinExistence type="inferred from homology"/>
<dbReference type="InterPro" id="IPR036282">
    <property type="entry name" value="Glutathione-S-Trfase_C_sf"/>
</dbReference>
<dbReference type="SUPFAM" id="SSF52833">
    <property type="entry name" value="Thioredoxin-like"/>
    <property type="match status" value="1"/>
</dbReference>
<evidence type="ECO:0008006" key="7">
    <source>
        <dbReference type="Google" id="ProtNLM"/>
    </source>
</evidence>
<dbReference type="InterPro" id="IPR036249">
    <property type="entry name" value="Thioredoxin-like_sf"/>
</dbReference>
<evidence type="ECO:0000256" key="2">
    <source>
        <dbReference type="RuleBase" id="RU003494"/>
    </source>
</evidence>
<dbReference type="GeneID" id="75914406"/>
<dbReference type="Proteomes" id="UP001206595">
    <property type="component" value="Unassembled WGS sequence"/>
</dbReference>
<organism evidence="5 6">
    <name type="scientific">Umbelopsis ramanniana AG</name>
    <dbReference type="NCBI Taxonomy" id="1314678"/>
    <lineage>
        <taxon>Eukaryota</taxon>
        <taxon>Fungi</taxon>
        <taxon>Fungi incertae sedis</taxon>
        <taxon>Mucoromycota</taxon>
        <taxon>Mucoromycotina</taxon>
        <taxon>Umbelopsidomycetes</taxon>
        <taxon>Umbelopsidales</taxon>
        <taxon>Umbelopsidaceae</taxon>
        <taxon>Umbelopsis</taxon>
    </lineage>
</organism>
<name>A0AAD5E969_UMBRA</name>
<gene>
    <name evidence="5" type="ORF">K450DRAFT_241256</name>
</gene>
<dbReference type="InterPro" id="IPR004046">
    <property type="entry name" value="GST_C"/>
</dbReference>
<evidence type="ECO:0000259" key="4">
    <source>
        <dbReference type="PROSITE" id="PS50405"/>
    </source>
</evidence>
<evidence type="ECO:0000259" key="3">
    <source>
        <dbReference type="PROSITE" id="PS50404"/>
    </source>
</evidence>
<reference evidence="5" key="1">
    <citation type="submission" date="2021-06" db="EMBL/GenBank/DDBJ databases">
        <authorList>
            <consortium name="DOE Joint Genome Institute"/>
            <person name="Mondo S.J."/>
            <person name="Amses K.R."/>
            <person name="Simmons D.R."/>
            <person name="Longcore J.E."/>
            <person name="Seto K."/>
            <person name="Alves G.H."/>
            <person name="Bonds A.E."/>
            <person name="Quandt C.A."/>
            <person name="Davis W.J."/>
            <person name="Chang Y."/>
            <person name="Letcher P.M."/>
            <person name="Powell M.J."/>
            <person name="Kuo A."/>
            <person name="Labutti K."/>
            <person name="Pangilinan J."/>
            <person name="Andreopoulos W."/>
            <person name="Tritt A."/>
            <person name="Riley R."/>
            <person name="Hundley H."/>
            <person name="Johnson J."/>
            <person name="Lipzen A."/>
            <person name="Barry K."/>
            <person name="Berbee M.L."/>
            <person name="Buchler N.E."/>
            <person name="Grigoriev I.V."/>
            <person name="Spatafora J.W."/>
            <person name="Stajich J.E."/>
            <person name="James T.Y."/>
        </authorList>
    </citation>
    <scope>NUCLEOTIDE SEQUENCE</scope>
    <source>
        <strain evidence="5">AG</strain>
    </source>
</reference>
<comment type="caution">
    <text evidence="5">The sequence shown here is derived from an EMBL/GenBank/DDBJ whole genome shotgun (WGS) entry which is preliminary data.</text>
</comment>
<dbReference type="Pfam" id="PF02798">
    <property type="entry name" value="GST_N"/>
    <property type="match status" value="1"/>
</dbReference>
<dbReference type="PANTHER" id="PTHR44051:SF8">
    <property type="entry name" value="GLUTATHIONE S-TRANSFERASE GSTA"/>
    <property type="match status" value="1"/>
</dbReference>
<evidence type="ECO:0000256" key="1">
    <source>
        <dbReference type="ARBA" id="ARBA00007409"/>
    </source>
</evidence>
<keyword evidence="6" id="KW-1185">Reference proteome</keyword>
<dbReference type="InterPro" id="IPR010987">
    <property type="entry name" value="Glutathione-S-Trfase_C-like"/>
</dbReference>
<dbReference type="Gene3D" id="1.20.1050.10">
    <property type="match status" value="1"/>
</dbReference>
<reference evidence="5" key="2">
    <citation type="journal article" date="2022" name="Proc. Natl. Acad. Sci. U.S.A.">
        <title>Diploid-dominant life cycles characterize the early evolution of Fungi.</title>
        <authorList>
            <person name="Amses K.R."/>
            <person name="Simmons D.R."/>
            <person name="Longcore J.E."/>
            <person name="Mondo S.J."/>
            <person name="Seto K."/>
            <person name="Jeronimo G.H."/>
            <person name="Bonds A.E."/>
            <person name="Quandt C.A."/>
            <person name="Davis W.J."/>
            <person name="Chang Y."/>
            <person name="Federici B.A."/>
            <person name="Kuo A."/>
            <person name="LaButti K."/>
            <person name="Pangilinan J."/>
            <person name="Andreopoulos W."/>
            <person name="Tritt A."/>
            <person name="Riley R."/>
            <person name="Hundley H."/>
            <person name="Johnson J."/>
            <person name="Lipzen A."/>
            <person name="Barry K."/>
            <person name="Lang B.F."/>
            <person name="Cuomo C.A."/>
            <person name="Buchler N.E."/>
            <person name="Grigoriev I.V."/>
            <person name="Spatafora J.W."/>
            <person name="Stajich J.E."/>
            <person name="James T.Y."/>
        </authorList>
    </citation>
    <scope>NUCLEOTIDE SEQUENCE</scope>
    <source>
        <strain evidence="5">AG</strain>
    </source>
</reference>
<accession>A0AAD5E969</accession>
<dbReference type="PROSITE" id="PS50404">
    <property type="entry name" value="GST_NTER"/>
    <property type="match status" value="1"/>
</dbReference>
<dbReference type="SFLD" id="SFLDG01151">
    <property type="entry name" value="Main.2:_Nu-like"/>
    <property type="match status" value="1"/>
</dbReference>